<evidence type="ECO:0000313" key="4">
    <source>
        <dbReference type="Proteomes" id="UP000503017"/>
    </source>
</evidence>
<dbReference type="InterPro" id="IPR000182">
    <property type="entry name" value="GNAT_dom"/>
</dbReference>
<evidence type="ECO:0000259" key="2">
    <source>
        <dbReference type="PROSITE" id="PS51186"/>
    </source>
</evidence>
<dbReference type="EMBL" id="CP033367">
    <property type="protein sequence ID" value="QKD03003.1"/>
    <property type="molecule type" value="Genomic_DNA"/>
</dbReference>
<sequence length="156" mass="17349">MLIERYDGNREALRPLFVLADDSPMQISRYIDQGEVLVARDGGRIVGHVQIIETDEGDVYELKSLAVRPARQSEGLGRALVAAAITRCRERNGRRLIVSTATADIGNLRFYQRQGFRMCRIVQDAFGPSTGYPEGLAVNGIPLRDQVVFERDLGAD</sequence>
<reference evidence="3 4" key="1">
    <citation type="submission" date="2018-10" db="EMBL/GenBank/DDBJ databases">
        <authorList>
            <person name="Perry B.J."/>
            <person name="Sullivan J.T."/>
            <person name="Murphy R.J.T."/>
            <person name="Ramsay J.P."/>
            <person name="Ronson C.W."/>
        </authorList>
    </citation>
    <scope>NUCLEOTIDE SEQUENCE [LARGE SCALE GENOMIC DNA]</scope>
    <source>
        <strain evidence="3 4">R88b</strain>
    </source>
</reference>
<dbReference type="Pfam" id="PF00583">
    <property type="entry name" value="Acetyltransf_1"/>
    <property type="match status" value="1"/>
</dbReference>
<dbReference type="CDD" id="cd04301">
    <property type="entry name" value="NAT_SF"/>
    <property type="match status" value="1"/>
</dbReference>
<gene>
    <name evidence="3" type="ORF">EB235_17075</name>
</gene>
<keyword evidence="1 3" id="KW-0808">Transferase</keyword>
<feature type="domain" description="N-acetyltransferase" evidence="2">
    <location>
        <begin position="1"/>
        <end position="139"/>
    </location>
</feature>
<dbReference type="PANTHER" id="PTHR13947">
    <property type="entry name" value="GNAT FAMILY N-ACETYLTRANSFERASE"/>
    <property type="match status" value="1"/>
</dbReference>
<dbReference type="SUPFAM" id="SSF55729">
    <property type="entry name" value="Acyl-CoA N-acyltransferases (Nat)"/>
    <property type="match status" value="1"/>
</dbReference>
<dbReference type="PANTHER" id="PTHR13947:SF37">
    <property type="entry name" value="LD18367P"/>
    <property type="match status" value="1"/>
</dbReference>
<dbReference type="RefSeq" id="WP_027029883.1">
    <property type="nucleotide sequence ID" value="NZ_KI912159.1"/>
</dbReference>
<dbReference type="PROSITE" id="PS51186">
    <property type="entry name" value="GNAT"/>
    <property type="match status" value="1"/>
</dbReference>
<dbReference type="Gene3D" id="3.40.630.30">
    <property type="match status" value="1"/>
</dbReference>
<evidence type="ECO:0000256" key="1">
    <source>
        <dbReference type="ARBA" id="ARBA00022679"/>
    </source>
</evidence>
<dbReference type="InterPro" id="IPR016181">
    <property type="entry name" value="Acyl_CoA_acyltransferase"/>
</dbReference>
<dbReference type="InterPro" id="IPR050769">
    <property type="entry name" value="NAT_camello-type"/>
</dbReference>
<proteinExistence type="predicted"/>
<evidence type="ECO:0000313" key="3">
    <source>
        <dbReference type="EMBL" id="QKD03003.1"/>
    </source>
</evidence>
<accession>A0A6M7WQA3</accession>
<organism evidence="3 4">
    <name type="scientific">Mesorhizobium loti R88b</name>
    <dbReference type="NCBI Taxonomy" id="935548"/>
    <lineage>
        <taxon>Bacteria</taxon>
        <taxon>Pseudomonadati</taxon>
        <taxon>Pseudomonadota</taxon>
        <taxon>Alphaproteobacteria</taxon>
        <taxon>Hyphomicrobiales</taxon>
        <taxon>Phyllobacteriaceae</taxon>
        <taxon>Mesorhizobium</taxon>
    </lineage>
</organism>
<protein>
    <submittedName>
        <fullName evidence="3">GNAT family N-acetyltransferase</fullName>
    </submittedName>
</protein>
<dbReference type="AlphaFoldDB" id="A0A6M7WQA3"/>
<name>A0A6M7WQA3_RHILI</name>
<dbReference type="Proteomes" id="UP000503017">
    <property type="component" value="Chromosome"/>
</dbReference>
<dbReference type="GO" id="GO:0008080">
    <property type="term" value="F:N-acetyltransferase activity"/>
    <property type="evidence" value="ECO:0007669"/>
    <property type="project" value="InterPro"/>
</dbReference>